<proteinExistence type="predicted"/>
<comment type="caution">
    <text evidence="2">The sequence shown here is derived from an EMBL/GenBank/DDBJ whole genome shotgun (WGS) entry which is preliminary data.</text>
</comment>
<feature type="chain" id="PRO_5002137053" evidence="1">
    <location>
        <begin position="20"/>
        <end position="280"/>
    </location>
</feature>
<keyword evidence="1" id="KW-0732">Signal</keyword>
<evidence type="ECO:0000313" key="2">
    <source>
        <dbReference type="EMBL" id="KID56351.1"/>
    </source>
</evidence>
<accession>A0A0C1Q6R2</accession>
<sequence>MLNKALFTSAFIFSVSAQASISTYNLTPVVKSPFPLSYSETDKNGLDDANKNLGYLSDFSKAYVDISKHFDTVESVCFEIDTDYSGAGSTPGLAGVSLYKYFVYSDTFRGDNRTSTSSGSLARPTFSKCFNESEGFAKSFIREGKIAFTPFTTDSSVTISDVRVQVSGISKIKGDLVTLNAQLNALGTHAGEVLTHAVEPNITYSVSIIENNMTYNDKGDKYRSVGMSYINDQGEKEIKSVNGFSPGYIETQGEIELFLIGDDTTSKGDVSINIKKVNID</sequence>
<reference evidence="2 3" key="1">
    <citation type="submission" date="2014-12" db="EMBL/GenBank/DDBJ databases">
        <title>Draft Genome Sequence of Pseudoalteromonas luteoviolacea HI1.</title>
        <authorList>
            <person name="Asahina A.Y."/>
            <person name="Hadfield M.G."/>
        </authorList>
    </citation>
    <scope>NUCLEOTIDE SEQUENCE [LARGE SCALE GENOMIC DNA]</scope>
    <source>
        <strain evidence="2 3">HI1</strain>
    </source>
</reference>
<evidence type="ECO:0000313" key="3">
    <source>
        <dbReference type="Proteomes" id="UP000031327"/>
    </source>
</evidence>
<gene>
    <name evidence="2" type="ORF">JF50_19150</name>
</gene>
<dbReference type="AlphaFoldDB" id="A0A0C1Q6R2"/>
<dbReference type="EMBL" id="JWIC01000007">
    <property type="protein sequence ID" value="KID56351.1"/>
    <property type="molecule type" value="Genomic_DNA"/>
</dbReference>
<dbReference type="Proteomes" id="UP000031327">
    <property type="component" value="Unassembled WGS sequence"/>
</dbReference>
<dbReference type="OrthoDB" id="6308711at2"/>
<protein>
    <submittedName>
        <fullName evidence="2">Uncharacterized protein</fullName>
    </submittedName>
</protein>
<dbReference type="RefSeq" id="WP_039610923.1">
    <property type="nucleotide sequence ID" value="NZ_JWIC01000007.1"/>
</dbReference>
<name>A0A0C1Q6R2_9GAMM</name>
<evidence type="ECO:0000256" key="1">
    <source>
        <dbReference type="SAM" id="SignalP"/>
    </source>
</evidence>
<feature type="signal peptide" evidence="1">
    <location>
        <begin position="1"/>
        <end position="19"/>
    </location>
</feature>
<organism evidence="2 3">
    <name type="scientific">Pseudoalteromonas luteoviolacea</name>
    <dbReference type="NCBI Taxonomy" id="43657"/>
    <lineage>
        <taxon>Bacteria</taxon>
        <taxon>Pseudomonadati</taxon>
        <taxon>Pseudomonadota</taxon>
        <taxon>Gammaproteobacteria</taxon>
        <taxon>Alteromonadales</taxon>
        <taxon>Pseudoalteromonadaceae</taxon>
        <taxon>Pseudoalteromonas</taxon>
    </lineage>
</organism>